<evidence type="ECO:0000313" key="1">
    <source>
        <dbReference type="EMBL" id="PKR54432.1"/>
    </source>
</evidence>
<proteinExistence type="predicted"/>
<gene>
    <name evidence="1" type="ORF">COO20_09895</name>
</gene>
<comment type="caution">
    <text evidence="1">The sequence shown here is derived from an EMBL/GenBank/DDBJ whole genome shotgun (WGS) entry which is preliminary data.</text>
</comment>
<protein>
    <submittedName>
        <fullName evidence="1">Uncharacterized protein</fullName>
    </submittedName>
</protein>
<evidence type="ECO:0000313" key="2">
    <source>
        <dbReference type="Proteomes" id="UP000233597"/>
    </source>
</evidence>
<dbReference type="Proteomes" id="UP000233597">
    <property type="component" value="Unassembled WGS sequence"/>
</dbReference>
<accession>A0A2N3KV45</accession>
<reference evidence="1 2" key="1">
    <citation type="submission" date="2017-09" db="EMBL/GenBank/DDBJ databases">
        <title>Biodiversity and function of Thalassospira species in the particle-attached aromatic-hydrocarbon-degrading consortia from the surface seawater of the South China Sea.</title>
        <authorList>
            <person name="Dong C."/>
            <person name="Liu R."/>
            <person name="Shao Z."/>
        </authorList>
    </citation>
    <scope>NUCLEOTIDE SEQUENCE [LARGE SCALE GENOMIC DNA]</scope>
    <source>
        <strain evidence="1 2">CSC1P2</strain>
    </source>
</reference>
<dbReference type="AlphaFoldDB" id="A0A2N3KV45"/>
<sequence length="171" mass="19027">MGNQFKALQAENERLRSAIVEISTKKQSTYTARNGRDCYIEDASGEMMWLVPSDSMKIAETALRGTSSDAGFSAFRDVLAERNRQVSVEGWAPEHDDAHDQGEIAIAAACYAAPHTGDEDTPRASMLRWWPWTSSWWKPSSRRRDLVKAGALILAEIERLDRAEALKGGAK</sequence>
<dbReference type="OrthoDB" id="983041at2"/>
<organism evidence="1 2">
    <name type="scientific">Thalassospira marina</name>
    <dbReference type="NCBI Taxonomy" id="2048283"/>
    <lineage>
        <taxon>Bacteria</taxon>
        <taxon>Pseudomonadati</taxon>
        <taxon>Pseudomonadota</taxon>
        <taxon>Alphaproteobacteria</taxon>
        <taxon>Rhodospirillales</taxon>
        <taxon>Thalassospiraceae</taxon>
        <taxon>Thalassospira</taxon>
    </lineage>
</organism>
<dbReference type="RefSeq" id="WP_101266044.1">
    <property type="nucleotide sequence ID" value="NZ_NWTK01000005.1"/>
</dbReference>
<dbReference type="EMBL" id="NWTK01000005">
    <property type="protein sequence ID" value="PKR54432.1"/>
    <property type="molecule type" value="Genomic_DNA"/>
</dbReference>
<name>A0A2N3KV45_9PROT</name>